<sequence>MDTKSGYPWWTVSNGLIDDFPALTADAQCEVAVIGAGITGSLMAHALAEAGMDVLVIDRREAGWGSTAASTALLQYEIDTPLVELIQRYGETAARAYQACDEAIDTLAGIVAGMGVPVGFRPCGSLYFASKRRHVAALKREYQARQRHGLPVEQLDSASVRERFGIDAPLALWTPHAGRLDPYRFARVMLGQLRERGVRVHDAGGVEDWTAEPQEIRLRLANGGQVRCQHLVVAAGYETQRWLKQRVAVNHSSYALVTEPMDVLPLQLEDNVIWESARPYVYLRATDDRRIIIGGEDDRLDLPAKRAAVLPRKVEKLMSRLRELAPDSRPELAFSWAGTFAETDDGLPFIGNAPGHDPRVHFVMAYGGNGITYSTIAAAMVRDAIQGRRHPLDALFGFGRLAG</sequence>
<organism evidence="3 4">
    <name type="scientific">Dyella ginsengisoli</name>
    <dbReference type="NCBI Taxonomy" id="363848"/>
    <lineage>
        <taxon>Bacteria</taxon>
        <taxon>Pseudomonadati</taxon>
        <taxon>Pseudomonadota</taxon>
        <taxon>Gammaproteobacteria</taxon>
        <taxon>Lysobacterales</taxon>
        <taxon>Rhodanobacteraceae</taxon>
        <taxon>Dyella</taxon>
    </lineage>
</organism>
<evidence type="ECO:0000256" key="1">
    <source>
        <dbReference type="ARBA" id="ARBA00023002"/>
    </source>
</evidence>
<dbReference type="Gene3D" id="3.50.50.60">
    <property type="entry name" value="FAD/NAD(P)-binding domain"/>
    <property type="match status" value="1"/>
</dbReference>
<protein>
    <submittedName>
        <fullName evidence="3">FAD-binding oxidoreductase</fullName>
    </submittedName>
</protein>
<dbReference type="PANTHER" id="PTHR13847">
    <property type="entry name" value="SARCOSINE DEHYDROGENASE-RELATED"/>
    <property type="match status" value="1"/>
</dbReference>
<dbReference type="SUPFAM" id="SSF51905">
    <property type="entry name" value="FAD/NAD(P)-binding domain"/>
    <property type="match status" value="1"/>
</dbReference>
<keyword evidence="4" id="KW-1185">Reference proteome</keyword>
<accession>A0ABW8JWI4</accession>
<dbReference type="PANTHER" id="PTHR13847:SF201">
    <property type="entry name" value="PUTATIBE OXIDOREDUCTASE"/>
    <property type="match status" value="1"/>
</dbReference>
<dbReference type="InterPro" id="IPR006076">
    <property type="entry name" value="FAD-dep_OxRdtase"/>
</dbReference>
<dbReference type="RefSeq" id="WP_404635011.1">
    <property type="nucleotide sequence ID" value="NZ_JADIKM010000005.1"/>
</dbReference>
<evidence type="ECO:0000313" key="3">
    <source>
        <dbReference type="EMBL" id="MFK2905523.1"/>
    </source>
</evidence>
<comment type="caution">
    <text evidence="3">The sequence shown here is derived from an EMBL/GenBank/DDBJ whole genome shotgun (WGS) entry which is preliminary data.</text>
</comment>
<proteinExistence type="predicted"/>
<dbReference type="InterPro" id="IPR036188">
    <property type="entry name" value="FAD/NAD-bd_sf"/>
</dbReference>
<dbReference type="EMBL" id="JADIKM010000005">
    <property type="protein sequence ID" value="MFK2905523.1"/>
    <property type="molecule type" value="Genomic_DNA"/>
</dbReference>
<name>A0ABW8JWI4_9GAMM</name>
<reference evidence="3 4" key="1">
    <citation type="submission" date="2020-10" db="EMBL/GenBank/DDBJ databases">
        <title>Phylogeny of dyella-like bacteria.</title>
        <authorList>
            <person name="Fu J."/>
        </authorList>
    </citation>
    <scope>NUCLEOTIDE SEQUENCE [LARGE SCALE GENOMIC DNA]</scope>
    <source>
        <strain evidence="3 4">Gsoil3046</strain>
    </source>
</reference>
<keyword evidence="1" id="KW-0560">Oxidoreductase</keyword>
<gene>
    <name evidence="3" type="ORF">ISP17_16300</name>
</gene>
<dbReference type="Proteomes" id="UP001620460">
    <property type="component" value="Unassembled WGS sequence"/>
</dbReference>
<feature type="domain" description="FAD dependent oxidoreductase" evidence="2">
    <location>
        <begin position="31"/>
        <end position="382"/>
    </location>
</feature>
<dbReference type="Pfam" id="PF01266">
    <property type="entry name" value="DAO"/>
    <property type="match status" value="1"/>
</dbReference>
<dbReference type="Gene3D" id="3.30.9.10">
    <property type="entry name" value="D-Amino Acid Oxidase, subunit A, domain 2"/>
    <property type="match status" value="1"/>
</dbReference>
<evidence type="ECO:0000313" key="4">
    <source>
        <dbReference type="Proteomes" id="UP001620460"/>
    </source>
</evidence>
<evidence type="ECO:0000259" key="2">
    <source>
        <dbReference type="Pfam" id="PF01266"/>
    </source>
</evidence>